<dbReference type="AlphaFoldDB" id="A0AAD3S934"/>
<dbReference type="SUPFAM" id="SSF50978">
    <property type="entry name" value="WD40 repeat-like"/>
    <property type="match status" value="1"/>
</dbReference>
<dbReference type="Gene3D" id="2.130.10.10">
    <property type="entry name" value="YVTN repeat-like/Quinoprotein amine dehydrogenase"/>
    <property type="match status" value="2"/>
</dbReference>
<feature type="repeat" description="WD" evidence="3">
    <location>
        <begin position="216"/>
        <end position="251"/>
    </location>
</feature>
<dbReference type="InterPro" id="IPR040324">
    <property type="entry name" value="WDR44/Dgr2"/>
</dbReference>
<dbReference type="SMART" id="SM00320">
    <property type="entry name" value="WD40"/>
    <property type="match status" value="6"/>
</dbReference>
<feature type="repeat" description="WD" evidence="3">
    <location>
        <begin position="343"/>
        <end position="375"/>
    </location>
</feature>
<dbReference type="InterPro" id="IPR015943">
    <property type="entry name" value="WD40/YVTN_repeat-like_dom_sf"/>
</dbReference>
<dbReference type="CDD" id="cd00200">
    <property type="entry name" value="WD40"/>
    <property type="match status" value="1"/>
</dbReference>
<reference evidence="4" key="1">
    <citation type="submission" date="2023-05" db="EMBL/GenBank/DDBJ databases">
        <title>Nepenthes gracilis genome sequencing.</title>
        <authorList>
            <person name="Fukushima K."/>
        </authorList>
    </citation>
    <scope>NUCLEOTIDE SEQUENCE</scope>
    <source>
        <strain evidence="4">SING2019-196</strain>
    </source>
</reference>
<keyword evidence="2" id="KW-0677">Repeat</keyword>
<gene>
    <name evidence="4" type="ORF">Nepgr_008523</name>
</gene>
<organism evidence="4 5">
    <name type="scientific">Nepenthes gracilis</name>
    <name type="common">Slender pitcher plant</name>
    <dbReference type="NCBI Taxonomy" id="150966"/>
    <lineage>
        <taxon>Eukaryota</taxon>
        <taxon>Viridiplantae</taxon>
        <taxon>Streptophyta</taxon>
        <taxon>Embryophyta</taxon>
        <taxon>Tracheophyta</taxon>
        <taxon>Spermatophyta</taxon>
        <taxon>Magnoliopsida</taxon>
        <taxon>eudicotyledons</taxon>
        <taxon>Gunneridae</taxon>
        <taxon>Pentapetalae</taxon>
        <taxon>Caryophyllales</taxon>
        <taxon>Nepenthaceae</taxon>
        <taxon>Nepenthes</taxon>
    </lineage>
</organism>
<dbReference type="PRINTS" id="PR00320">
    <property type="entry name" value="GPROTEINBRPT"/>
</dbReference>
<sequence length="650" mass="72761">MQMLNSGESDDVFFDSVDYLSLEESVVAEGDDLEGVLGYELWKKEPASVKERREIFLHKMGFAEFSNSGKSNGVNSAEMGSGRIVECNGAVSTSYGSSTYDKGEESLFFCGRDDDNGEANFVVEGSNHDQPRENSKAFEGDNSILLEECRNSNSHKKKMGQWWKQVISKSGKIMDRCMHKTTMKSNPEALVRNRTRVRVKKKMFKEMSALFVGQEIQAHRGIIWTMKFSPDGQYLASGGQDGVVRIWHVTSTAANTGRIANGGNVDSCGKDGRPGIRKENTTHVHAVIPDEIFQIEELPLQEFHGHVGDVLDLAWSNTNCLLSSSMDKTVRLWQVGCNECLHVFHHIDYVTCVQFSPIDDGHFISGSIDGKVRVWGVLERRVLDWVDVRDAVTAICYQPNGKGFLVGSVIGTCWFYETLGSSLQLNRHFQIHGSKKSFGNRITCIQFSQDDSWRAIILSKDSKIRIFDIRNFACKYQSLPKTGSRMPGLFTSNLRTVVSVGKDSRIYIWNYDSGYTESSSRRTQSITSCEHFRSEGACVAVPWSVPWKVSSSGCLECCRSRARGKLEAASGMQEYQCFSLGNWFSRNSPCRDSIMWPEEILPPMDLSHDPSQPQRRSGTALSATWVLVIATAGLDGTIRTFLNYRLPIPA</sequence>
<protein>
    <submittedName>
        <fullName evidence="4">Uncharacterized protein</fullName>
    </submittedName>
</protein>
<evidence type="ECO:0000256" key="3">
    <source>
        <dbReference type="PROSITE-ProRule" id="PRU00221"/>
    </source>
</evidence>
<dbReference type="PROSITE" id="PS50294">
    <property type="entry name" value="WD_REPEATS_REGION"/>
    <property type="match status" value="3"/>
</dbReference>
<keyword evidence="1 3" id="KW-0853">WD repeat</keyword>
<dbReference type="EMBL" id="BSYO01000006">
    <property type="protein sequence ID" value="GMH06683.1"/>
    <property type="molecule type" value="Genomic_DNA"/>
</dbReference>
<dbReference type="InterPro" id="IPR001680">
    <property type="entry name" value="WD40_rpt"/>
</dbReference>
<dbReference type="InterPro" id="IPR036322">
    <property type="entry name" value="WD40_repeat_dom_sf"/>
</dbReference>
<dbReference type="PANTHER" id="PTHR14221">
    <property type="entry name" value="WD REPEAT DOMAIN 44"/>
    <property type="match status" value="1"/>
</dbReference>
<dbReference type="Proteomes" id="UP001279734">
    <property type="component" value="Unassembled WGS sequence"/>
</dbReference>
<feature type="repeat" description="WD" evidence="3">
    <location>
        <begin position="303"/>
        <end position="343"/>
    </location>
</feature>
<comment type="caution">
    <text evidence="4">The sequence shown here is derived from an EMBL/GenBank/DDBJ whole genome shotgun (WGS) entry which is preliminary data.</text>
</comment>
<evidence type="ECO:0000256" key="2">
    <source>
        <dbReference type="ARBA" id="ARBA00022737"/>
    </source>
</evidence>
<dbReference type="InterPro" id="IPR020472">
    <property type="entry name" value="WD40_PAC1"/>
</dbReference>
<dbReference type="PANTHER" id="PTHR14221:SF31">
    <property type="entry name" value="TRANSDUCIN_WD40 REPEAT-LIKE SUPERFAMILY PROTEIN"/>
    <property type="match status" value="1"/>
</dbReference>
<evidence type="ECO:0000256" key="1">
    <source>
        <dbReference type="ARBA" id="ARBA00022574"/>
    </source>
</evidence>
<evidence type="ECO:0000313" key="5">
    <source>
        <dbReference type="Proteomes" id="UP001279734"/>
    </source>
</evidence>
<dbReference type="Pfam" id="PF00400">
    <property type="entry name" value="WD40"/>
    <property type="match status" value="4"/>
</dbReference>
<proteinExistence type="predicted"/>
<accession>A0AAD3S934</accession>
<dbReference type="PROSITE" id="PS50082">
    <property type="entry name" value="WD_REPEATS_2"/>
    <property type="match status" value="3"/>
</dbReference>
<name>A0AAD3S934_NEPGR</name>
<keyword evidence="5" id="KW-1185">Reference proteome</keyword>
<evidence type="ECO:0000313" key="4">
    <source>
        <dbReference type="EMBL" id="GMH06683.1"/>
    </source>
</evidence>